<sequence>MLPERSRVKTSQLNYATENIVVRREPVCWCCHFLLPQNTHIPIAIPLKGPSNAHVFRSTVAFFRIDFIISVRWVACNARLCAGASFHIHLTLSVRFLKPAALHPRPSRTVGHSYIIVMLSPGRPSFQAGKRSQRRSSSKPMQIWGTSRRITRYSSFLCRECFH</sequence>
<evidence type="ECO:0000313" key="1">
    <source>
        <dbReference type="EMBL" id="KAF2010877.1"/>
    </source>
</evidence>
<organism evidence="1 2">
    <name type="scientific">Aaosphaeria arxii CBS 175.79</name>
    <dbReference type="NCBI Taxonomy" id="1450172"/>
    <lineage>
        <taxon>Eukaryota</taxon>
        <taxon>Fungi</taxon>
        <taxon>Dikarya</taxon>
        <taxon>Ascomycota</taxon>
        <taxon>Pezizomycotina</taxon>
        <taxon>Dothideomycetes</taxon>
        <taxon>Pleosporomycetidae</taxon>
        <taxon>Pleosporales</taxon>
        <taxon>Pleosporales incertae sedis</taxon>
        <taxon>Aaosphaeria</taxon>
    </lineage>
</organism>
<reference evidence="1" key="1">
    <citation type="journal article" date="2020" name="Stud. Mycol.">
        <title>101 Dothideomycetes genomes: a test case for predicting lifestyles and emergence of pathogens.</title>
        <authorList>
            <person name="Haridas S."/>
            <person name="Albert R."/>
            <person name="Binder M."/>
            <person name="Bloem J."/>
            <person name="Labutti K."/>
            <person name="Salamov A."/>
            <person name="Andreopoulos B."/>
            <person name="Baker S."/>
            <person name="Barry K."/>
            <person name="Bills G."/>
            <person name="Bluhm B."/>
            <person name="Cannon C."/>
            <person name="Castanera R."/>
            <person name="Culley D."/>
            <person name="Daum C."/>
            <person name="Ezra D."/>
            <person name="Gonzalez J."/>
            <person name="Henrissat B."/>
            <person name="Kuo A."/>
            <person name="Liang C."/>
            <person name="Lipzen A."/>
            <person name="Lutzoni F."/>
            <person name="Magnuson J."/>
            <person name="Mondo S."/>
            <person name="Nolan M."/>
            <person name="Ohm R."/>
            <person name="Pangilinan J."/>
            <person name="Park H.-J."/>
            <person name="Ramirez L."/>
            <person name="Alfaro M."/>
            <person name="Sun H."/>
            <person name="Tritt A."/>
            <person name="Yoshinaga Y."/>
            <person name="Zwiers L.-H."/>
            <person name="Turgeon B."/>
            <person name="Goodwin S."/>
            <person name="Spatafora J."/>
            <person name="Crous P."/>
            <person name="Grigoriev I."/>
        </authorList>
    </citation>
    <scope>NUCLEOTIDE SEQUENCE</scope>
    <source>
        <strain evidence="1">CBS 175.79</strain>
    </source>
</reference>
<proteinExistence type="predicted"/>
<name>A0A6A5XDI8_9PLEO</name>
<gene>
    <name evidence="1" type="ORF">BU24DRAFT_47959</name>
</gene>
<dbReference type="GeneID" id="54290478"/>
<dbReference type="RefSeq" id="XP_033379216.1">
    <property type="nucleotide sequence ID" value="XM_033533081.1"/>
</dbReference>
<accession>A0A6A5XDI8</accession>
<dbReference type="EMBL" id="ML978075">
    <property type="protein sequence ID" value="KAF2010877.1"/>
    <property type="molecule type" value="Genomic_DNA"/>
</dbReference>
<protein>
    <submittedName>
        <fullName evidence="1">Uncharacterized protein</fullName>
    </submittedName>
</protein>
<dbReference type="Proteomes" id="UP000799778">
    <property type="component" value="Unassembled WGS sequence"/>
</dbReference>
<evidence type="ECO:0000313" key="2">
    <source>
        <dbReference type="Proteomes" id="UP000799778"/>
    </source>
</evidence>
<keyword evidence="2" id="KW-1185">Reference proteome</keyword>
<dbReference type="AlphaFoldDB" id="A0A6A5XDI8"/>